<dbReference type="InterPro" id="IPR014871">
    <property type="entry name" value="dUTPase/dCTP_pyrophosphatase"/>
</dbReference>
<dbReference type="SUPFAM" id="SSF57938">
    <property type="entry name" value="DnaJ/Hsp40 cysteine-rich domain"/>
    <property type="match status" value="1"/>
</dbReference>
<evidence type="ECO:0008006" key="3">
    <source>
        <dbReference type="Google" id="ProtNLM"/>
    </source>
</evidence>
<name>A0A072NR61_SCHAZ</name>
<accession>A0A072NR61</accession>
<gene>
    <name evidence="1" type="ORF">M670_00160</name>
</gene>
<organism evidence="1 2">
    <name type="scientific">Schinkia azotoformans MEV2011</name>
    <dbReference type="NCBI Taxonomy" id="1348973"/>
    <lineage>
        <taxon>Bacteria</taxon>
        <taxon>Bacillati</taxon>
        <taxon>Bacillota</taxon>
        <taxon>Bacilli</taxon>
        <taxon>Bacillales</taxon>
        <taxon>Bacillaceae</taxon>
        <taxon>Calidifontibacillus/Schinkia group</taxon>
        <taxon>Schinkia</taxon>
    </lineage>
</organism>
<dbReference type="Proteomes" id="UP000027936">
    <property type="component" value="Unassembled WGS sequence"/>
</dbReference>
<protein>
    <recommendedName>
        <fullName evidence="3">dUTPase</fullName>
    </recommendedName>
</protein>
<reference evidence="1 2" key="1">
    <citation type="submission" date="2014-04" db="EMBL/GenBank/DDBJ databases">
        <title>Draft genome sequence of Bacillus azotoformans MEV2011, a (co-) denitrifying strain unable to grow in the presence of oxygen.</title>
        <authorList>
            <person name="Nielsen M."/>
            <person name="Schreiber L."/>
            <person name="Finster K."/>
            <person name="Schramm A."/>
        </authorList>
    </citation>
    <scope>NUCLEOTIDE SEQUENCE [LARGE SCALE GENOMIC DNA]</scope>
    <source>
        <strain evidence="1 2">MEV2011</strain>
    </source>
</reference>
<proteinExistence type="predicted"/>
<sequence>MNLKKLFEMQRILDEHIMNEHPELRGKNNLDWKILALQVELGECANEWRGFKKWSKNQEPRNKDIECHACKGKGKFVVDVDHFKAIYEECGYCDGAGIQEKNPLLMEYVDCLHFILSIGLEIKDTEFDENDMNEYINSGDESDLIKQFSFLFWVAAELGENIFHYKQMLYEFIDLGKNLGFSWGKIEQAYLDKNKVNHQRQETGY</sequence>
<dbReference type="CDD" id="cd11527">
    <property type="entry name" value="NTP-PPase_dUTPase"/>
    <property type="match status" value="1"/>
</dbReference>
<comment type="caution">
    <text evidence="1">The sequence shown here is derived from an EMBL/GenBank/DDBJ whole genome shotgun (WGS) entry which is preliminary data.</text>
</comment>
<dbReference type="Pfam" id="PF08761">
    <property type="entry name" value="dUTPase_2"/>
    <property type="match status" value="2"/>
</dbReference>
<dbReference type="InterPro" id="IPR016947">
    <property type="entry name" value="UCP030140"/>
</dbReference>
<dbReference type="SUPFAM" id="SSF101386">
    <property type="entry name" value="all-alpha NTP pyrophosphatases"/>
    <property type="match status" value="1"/>
</dbReference>
<dbReference type="AlphaFoldDB" id="A0A072NR61"/>
<dbReference type="OrthoDB" id="5506143at2"/>
<dbReference type="PATRIC" id="fig|1348973.3.peg.155"/>
<evidence type="ECO:0000313" key="2">
    <source>
        <dbReference type="Proteomes" id="UP000027936"/>
    </source>
</evidence>
<dbReference type="PIRSF" id="PIRSF030140">
    <property type="entry name" value="UCP030140"/>
    <property type="match status" value="1"/>
</dbReference>
<dbReference type="InterPro" id="IPR036410">
    <property type="entry name" value="HSP_DnaJ_Cys-rich_dom_sf"/>
</dbReference>
<dbReference type="RefSeq" id="WP_035192477.1">
    <property type="nucleotide sequence ID" value="NZ_JJRY01000001.1"/>
</dbReference>
<evidence type="ECO:0000313" key="1">
    <source>
        <dbReference type="EMBL" id="KEF40144.1"/>
    </source>
</evidence>
<dbReference type="Gene3D" id="1.10.4010.10">
    <property type="entry name" value="Type II deoxyuridine triphosphatase"/>
    <property type="match status" value="1"/>
</dbReference>
<dbReference type="EMBL" id="JJRY01000001">
    <property type="protein sequence ID" value="KEF40144.1"/>
    <property type="molecule type" value="Genomic_DNA"/>
</dbReference>